<name>A0ABY5NGD7_9ACTN</name>
<reference evidence="1" key="1">
    <citation type="submission" date="2022-08" db="EMBL/GenBank/DDBJ databases">
        <title>Streptomyces changanensis sp. nov., an actinomycete isolated from soil.</title>
        <authorList>
            <person name="Wu H."/>
            <person name="Han L."/>
        </authorList>
    </citation>
    <scope>NUCLEOTIDE SEQUENCE</scope>
    <source>
        <strain evidence="1">HL-66</strain>
        <plasmid evidence="1">unnamed</plasmid>
    </source>
</reference>
<organism evidence="1 2">
    <name type="scientific">Streptomyces changanensis</name>
    <dbReference type="NCBI Taxonomy" id="2964669"/>
    <lineage>
        <taxon>Bacteria</taxon>
        <taxon>Bacillati</taxon>
        <taxon>Actinomycetota</taxon>
        <taxon>Actinomycetes</taxon>
        <taxon>Kitasatosporales</taxon>
        <taxon>Streptomycetaceae</taxon>
        <taxon>Streptomyces</taxon>
    </lineage>
</organism>
<dbReference type="RefSeq" id="WP_232791265.1">
    <property type="nucleotide sequence ID" value="NZ_CP102333.1"/>
</dbReference>
<evidence type="ECO:0000313" key="1">
    <source>
        <dbReference type="EMBL" id="UUS35081.1"/>
    </source>
</evidence>
<accession>A0ABY5NGD7</accession>
<keyword evidence="1" id="KW-0614">Plasmid</keyword>
<protein>
    <submittedName>
        <fullName evidence="1">Uncharacterized protein</fullName>
    </submittedName>
</protein>
<dbReference type="Proteomes" id="UP001060150">
    <property type="component" value="Plasmid unnamed"/>
</dbReference>
<sequence length="86" mass="9386">MAQSKRFGGVSVDVVAIMEALAEQGVTVLVKADTERMAERRKPWTFVASGAPSREDVLVRTDAASMEQCLAACLPRLRELGFSFPE</sequence>
<evidence type="ECO:0000313" key="2">
    <source>
        <dbReference type="Proteomes" id="UP001060150"/>
    </source>
</evidence>
<proteinExistence type="predicted"/>
<geneLocation type="plasmid" evidence="1 2">
    <name>unnamed</name>
</geneLocation>
<gene>
    <name evidence="1" type="ORF">NRO40_30165</name>
</gene>
<dbReference type="EMBL" id="CP102333">
    <property type="protein sequence ID" value="UUS35081.1"/>
    <property type="molecule type" value="Genomic_DNA"/>
</dbReference>
<keyword evidence="2" id="KW-1185">Reference proteome</keyword>